<feature type="compositionally biased region" description="Polar residues" evidence="2">
    <location>
        <begin position="109"/>
        <end position="125"/>
    </location>
</feature>
<dbReference type="AlphaFoldDB" id="A0A1M6RYU8"/>
<dbReference type="Proteomes" id="UP000184474">
    <property type="component" value="Unassembled WGS sequence"/>
</dbReference>
<evidence type="ECO:0000313" key="3">
    <source>
        <dbReference type="EMBL" id="SHK37600.1"/>
    </source>
</evidence>
<protein>
    <submittedName>
        <fullName evidence="3">Uncharacterized protein</fullName>
    </submittedName>
</protein>
<dbReference type="EMBL" id="FRAA01000004">
    <property type="protein sequence ID" value="SHK37600.1"/>
    <property type="molecule type" value="Genomic_DNA"/>
</dbReference>
<feature type="region of interest" description="Disordered" evidence="2">
    <location>
        <begin position="106"/>
        <end position="125"/>
    </location>
</feature>
<sequence>MKNKDLQNLRVKEKMKKTEEELRYQLNKETSELEEQLVKTLKTLGIVTAGIVGAYTLYRLFSPSKPKRQKVSPVIAKTSSPKLAETIGRSVLSLAITKLLPLAVEKLNSHQSNQTNESTGTTRKK</sequence>
<evidence type="ECO:0000313" key="4">
    <source>
        <dbReference type="Proteomes" id="UP000184474"/>
    </source>
</evidence>
<gene>
    <name evidence="3" type="ORF">SAMN04488028_104340</name>
</gene>
<keyword evidence="1" id="KW-0175">Coiled coil</keyword>
<reference evidence="4" key="1">
    <citation type="submission" date="2016-11" db="EMBL/GenBank/DDBJ databases">
        <authorList>
            <person name="Varghese N."/>
            <person name="Submissions S."/>
        </authorList>
    </citation>
    <scope>NUCLEOTIDE SEQUENCE [LARGE SCALE GENOMIC DNA]</scope>
    <source>
        <strain evidence="4">DSM 26134</strain>
    </source>
</reference>
<proteinExistence type="predicted"/>
<evidence type="ECO:0000256" key="1">
    <source>
        <dbReference type="SAM" id="Coils"/>
    </source>
</evidence>
<accession>A0A1M6RYU8</accession>
<keyword evidence="4" id="KW-1185">Reference proteome</keyword>
<feature type="coiled-coil region" evidence="1">
    <location>
        <begin position="1"/>
        <end position="36"/>
    </location>
</feature>
<organism evidence="3 4">
    <name type="scientific">Reichenbachiella agariperforans</name>
    <dbReference type="NCBI Taxonomy" id="156994"/>
    <lineage>
        <taxon>Bacteria</taxon>
        <taxon>Pseudomonadati</taxon>
        <taxon>Bacteroidota</taxon>
        <taxon>Cytophagia</taxon>
        <taxon>Cytophagales</taxon>
        <taxon>Reichenbachiellaceae</taxon>
        <taxon>Reichenbachiella</taxon>
    </lineage>
</organism>
<dbReference type="RefSeq" id="WP_073122930.1">
    <property type="nucleotide sequence ID" value="NZ_FRAA01000004.1"/>
</dbReference>
<name>A0A1M6RYU8_REIAG</name>
<dbReference type="STRING" id="156994.SAMN04488028_104340"/>
<evidence type="ECO:0000256" key="2">
    <source>
        <dbReference type="SAM" id="MobiDB-lite"/>
    </source>
</evidence>